<dbReference type="Proteomes" id="UP000265520">
    <property type="component" value="Unassembled WGS sequence"/>
</dbReference>
<accession>A0A392SH75</accession>
<dbReference type="EMBL" id="LXQA010383885">
    <property type="protein sequence ID" value="MCI48253.1"/>
    <property type="molecule type" value="Genomic_DNA"/>
</dbReference>
<sequence>AEDDVTAAGKDVTEAVGGTWESEGLDFQSISPPCSFCLLACNMWS</sequence>
<reference evidence="1 2" key="1">
    <citation type="journal article" date="2018" name="Front. Plant Sci.">
        <title>Red Clover (Trifolium pratense) and Zigzag Clover (T. medium) - A Picture of Genomic Similarities and Differences.</title>
        <authorList>
            <person name="Dluhosova J."/>
            <person name="Istvanek J."/>
            <person name="Nedelnik J."/>
            <person name="Repkova J."/>
        </authorList>
    </citation>
    <scope>NUCLEOTIDE SEQUENCE [LARGE SCALE GENOMIC DNA]</scope>
    <source>
        <strain evidence="2">cv. 10/8</strain>
        <tissue evidence="1">Leaf</tissue>
    </source>
</reference>
<proteinExistence type="predicted"/>
<keyword evidence="2" id="KW-1185">Reference proteome</keyword>
<evidence type="ECO:0000313" key="2">
    <source>
        <dbReference type="Proteomes" id="UP000265520"/>
    </source>
</evidence>
<dbReference type="AlphaFoldDB" id="A0A392SH75"/>
<feature type="non-terminal residue" evidence="1">
    <location>
        <position position="1"/>
    </location>
</feature>
<evidence type="ECO:0000313" key="1">
    <source>
        <dbReference type="EMBL" id="MCI48253.1"/>
    </source>
</evidence>
<organism evidence="1 2">
    <name type="scientific">Trifolium medium</name>
    <dbReference type="NCBI Taxonomy" id="97028"/>
    <lineage>
        <taxon>Eukaryota</taxon>
        <taxon>Viridiplantae</taxon>
        <taxon>Streptophyta</taxon>
        <taxon>Embryophyta</taxon>
        <taxon>Tracheophyta</taxon>
        <taxon>Spermatophyta</taxon>
        <taxon>Magnoliopsida</taxon>
        <taxon>eudicotyledons</taxon>
        <taxon>Gunneridae</taxon>
        <taxon>Pentapetalae</taxon>
        <taxon>rosids</taxon>
        <taxon>fabids</taxon>
        <taxon>Fabales</taxon>
        <taxon>Fabaceae</taxon>
        <taxon>Papilionoideae</taxon>
        <taxon>50 kb inversion clade</taxon>
        <taxon>NPAAA clade</taxon>
        <taxon>Hologalegina</taxon>
        <taxon>IRL clade</taxon>
        <taxon>Trifolieae</taxon>
        <taxon>Trifolium</taxon>
    </lineage>
</organism>
<name>A0A392SH75_9FABA</name>
<comment type="caution">
    <text evidence="1">The sequence shown here is derived from an EMBL/GenBank/DDBJ whole genome shotgun (WGS) entry which is preliminary data.</text>
</comment>
<protein>
    <submittedName>
        <fullName evidence="1">Uncharacterized protein</fullName>
    </submittedName>
</protein>